<dbReference type="RefSeq" id="WP_155145481.1">
    <property type="nucleotide sequence ID" value="NZ_JACOPQ010000001.1"/>
</dbReference>
<keyword evidence="7" id="KW-0560">Oxidoreductase</keyword>
<keyword evidence="9" id="KW-0411">Iron-sulfur</keyword>
<gene>
    <name evidence="12" type="ORF">H8S62_00145</name>
</gene>
<accession>A0A8J6JHJ9</accession>
<keyword evidence="6" id="KW-0479">Metal-binding</keyword>
<evidence type="ECO:0000256" key="7">
    <source>
        <dbReference type="ARBA" id="ARBA00023002"/>
    </source>
</evidence>
<dbReference type="EMBL" id="JACOPQ010000001">
    <property type="protein sequence ID" value="MBC5735417.1"/>
    <property type="molecule type" value="Genomic_DNA"/>
</dbReference>
<evidence type="ECO:0000256" key="9">
    <source>
        <dbReference type="ARBA" id="ARBA00023014"/>
    </source>
</evidence>
<dbReference type="Gene3D" id="3.20.20.70">
    <property type="entry name" value="Aldolase class I"/>
    <property type="match status" value="1"/>
</dbReference>
<evidence type="ECO:0000313" key="13">
    <source>
        <dbReference type="Proteomes" id="UP000607645"/>
    </source>
</evidence>
<dbReference type="SUPFAM" id="SSF51395">
    <property type="entry name" value="FMN-linked oxidoreductases"/>
    <property type="match status" value="1"/>
</dbReference>
<dbReference type="Proteomes" id="UP000607645">
    <property type="component" value="Unassembled WGS sequence"/>
</dbReference>
<dbReference type="InterPro" id="IPR036188">
    <property type="entry name" value="FAD/NAD-bd_sf"/>
</dbReference>
<proteinExistence type="inferred from homology"/>
<dbReference type="PANTHER" id="PTHR42917:SF2">
    <property type="entry name" value="2,4-DIENOYL-COA REDUCTASE [(2E)-ENOYL-COA-PRODUCING]"/>
    <property type="match status" value="1"/>
</dbReference>
<keyword evidence="8" id="KW-0408">Iron</keyword>
<dbReference type="GO" id="GO:0051536">
    <property type="term" value="F:iron-sulfur cluster binding"/>
    <property type="evidence" value="ECO:0007669"/>
    <property type="project" value="UniProtKB-KW"/>
</dbReference>
<organism evidence="12 13">
    <name type="scientific">Lawsonibacter faecis</name>
    <dbReference type="NCBI Taxonomy" id="2763052"/>
    <lineage>
        <taxon>Bacteria</taxon>
        <taxon>Bacillati</taxon>
        <taxon>Bacillota</taxon>
        <taxon>Clostridia</taxon>
        <taxon>Eubacteriales</taxon>
        <taxon>Oscillospiraceae</taxon>
        <taxon>Lawsonibacter</taxon>
    </lineage>
</organism>
<dbReference type="InterPro" id="IPR051793">
    <property type="entry name" value="NADH:flavin_oxidoreductase"/>
</dbReference>
<reference evidence="12" key="1">
    <citation type="submission" date="2020-08" db="EMBL/GenBank/DDBJ databases">
        <title>Genome public.</title>
        <authorList>
            <person name="Liu C."/>
            <person name="Sun Q."/>
        </authorList>
    </citation>
    <scope>NUCLEOTIDE SEQUENCE</scope>
    <source>
        <strain evidence="12">NSJ-52</strain>
    </source>
</reference>
<evidence type="ECO:0000256" key="4">
    <source>
        <dbReference type="ARBA" id="ARBA00022630"/>
    </source>
</evidence>
<dbReference type="Gene3D" id="3.40.50.720">
    <property type="entry name" value="NAD(P)-binding Rossmann-like Domain"/>
    <property type="match status" value="1"/>
</dbReference>
<dbReference type="PRINTS" id="PR00469">
    <property type="entry name" value="PNDRDTASEII"/>
</dbReference>
<dbReference type="GO" id="GO:0016491">
    <property type="term" value="F:oxidoreductase activity"/>
    <property type="evidence" value="ECO:0007669"/>
    <property type="project" value="UniProtKB-KW"/>
</dbReference>
<evidence type="ECO:0000256" key="3">
    <source>
        <dbReference type="ARBA" id="ARBA00011048"/>
    </source>
</evidence>
<evidence type="ECO:0000256" key="8">
    <source>
        <dbReference type="ARBA" id="ARBA00023004"/>
    </source>
</evidence>
<comment type="similarity">
    <text evidence="3">In the N-terminal section; belongs to the NADH:flavin oxidoreductase/NADH oxidase family.</text>
</comment>
<feature type="domain" description="NADH:flavin oxidoreductase/NADH oxidase N-terminal" evidence="10">
    <location>
        <begin position="14"/>
        <end position="349"/>
    </location>
</feature>
<comment type="caution">
    <text evidence="12">The sequence shown here is derived from an EMBL/GenBank/DDBJ whole genome shotgun (WGS) entry which is preliminary data.</text>
</comment>
<protein>
    <submittedName>
        <fullName evidence="12">FAD-dependent oxidoreductase</fullName>
    </submittedName>
</protein>
<evidence type="ECO:0000256" key="1">
    <source>
        <dbReference type="ARBA" id="ARBA00001917"/>
    </source>
</evidence>
<dbReference type="InterPro" id="IPR013785">
    <property type="entry name" value="Aldolase_TIM"/>
</dbReference>
<dbReference type="InterPro" id="IPR023753">
    <property type="entry name" value="FAD/NAD-binding_dom"/>
</dbReference>
<evidence type="ECO:0000313" key="12">
    <source>
        <dbReference type="EMBL" id="MBC5735417.1"/>
    </source>
</evidence>
<dbReference type="InterPro" id="IPR001155">
    <property type="entry name" value="OxRdtase_FMN_N"/>
</dbReference>
<keyword evidence="4" id="KW-0285">Flavoprotein</keyword>
<dbReference type="CDD" id="cd02803">
    <property type="entry name" value="OYE_like_FMN_family"/>
    <property type="match status" value="1"/>
</dbReference>
<dbReference type="GO" id="GO:0046872">
    <property type="term" value="F:metal ion binding"/>
    <property type="evidence" value="ECO:0007669"/>
    <property type="project" value="UniProtKB-KW"/>
</dbReference>
<evidence type="ECO:0000259" key="10">
    <source>
        <dbReference type="Pfam" id="PF00724"/>
    </source>
</evidence>
<dbReference type="Pfam" id="PF07992">
    <property type="entry name" value="Pyr_redox_2"/>
    <property type="match status" value="1"/>
</dbReference>
<dbReference type="AlphaFoldDB" id="A0A8J6JHJ9"/>
<dbReference type="GO" id="GO:0010181">
    <property type="term" value="F:FMN binding"/>
    <property type="evidence" value="ECO:0007669"/>
    <property type="project" value="InterPro"/>
</dbReference>
<comment type="cofactor">
    <cofactor evidence="1">
        <name>FMN</name>
        <dbReference type="ChEBI" id="CHEBI:58210"/>
    </cofactor>
</comment>
<dbReference type="SUPFAM" id="SSF51905">
    <property type="entry name" value="FAD/NAD(P)-binding domain"/>
    <property type="match status" value="1"/>
</dbReference>
<evidence type="ECO:0000256" key="5">
    <source>
        <dbReference type="ARBA" id="ARBA00022643"/>
    </source>
</evidence>
<dbReference type="Pfam" id="PF00724">
    <property type="entry name" value="Oxidored_FMN"/>
    <property type="match status" value="1"/>
</dbReference>
<dbReference type="Gene3D" id="3.50.50.60">
    <property type="entry name" value="FAD/NAD(P)-binding domain"/>
    <property type="match status" value="1"/>
</dbReference>
<keyword evidence="13" id="KW-1185">Reference proteome</keyword>
<keyword evidence="5" id="KW-0288">FMN</keyword>
<evidence type="ECO:0000259" key="11">
    <source>
        <dbReference type="Pfam" id="PF07992"/>
    </source>
</evidence>
<dbReference type="PANTHER" id="PTHR42917">
    <property type="entry name" value="2,4-DIENOYL-COA REDUCTASE"/>
    <property type="match status" value="1"/>
</dbReference>
<dbReference type="PRINTS" id="PR00368">
    <property type="entry name" value="FADPNR"/>
</dbReference>
<feature type="domain" description="FAD/NAD(P)-binding" evidence="11">
    <location>
        <begin position="411"/>
        <end position="649"/>
    </location>
</feature>
<evidence type="ECO:0000256" key="2">
    <source>
        <dbReference type="ARBA" id="ARBA00001966"/>
    </source>
</evidence>
<comment type="cofactor">
    <cofactor evidence="2">
        <name>[4Fe-4S] cluster</name>
        <dbReference type="ChEBI" id="CHEBI:49883"/>
    </cofactor>
</comment>
<evidence type="ECO:0000256" key="6">
    <source>
        <dbReference type="ARBA" id="ARBA00022723"/>
    </source>
</evidence>
<sequence length="694" mass="75859">MSELLPFEELYPHLFQPMTIKKTTFKNRIFAAPQGMNNLVTTESFLNPEACVYYGNKARGGAAVVTTAEAKISPINGCGHNNQINMYDELTLRQFNQFSDYVHTYGALVSIELSHCGQWSLPQYNGGRNPIGPSAKVMPNGNVCDEMTEDDMLEVAQQFADAAIMAKRGGADMALVHGGHSWLLSQFISPVENQRKDKYGGSLENRARFPIMVLDAIRAAMGPDFILEYRLSTNELIEGGMTVEEAVEFVKMIEDKIDIIHCSVGSRRNAVARGVMHPGRFMPHNCNLYAAEAMKKAGIKIPVTTVGAINDPALADRIIAEGKADFVAACRAFIADPDWPEKARAGRADDIRPCIKCLRCTDVGAGRTNSNAKVILQDFKKSTRHIECSVNPMHGRPWMMPHFPRNGVHKKIAVVGGGPAGMQAALEGVRQGYEVVLYEKSDRLGGQLKLADGIDFKQDLANFRDYLVRQVKKSAIDVRLNTAATPEQVKKDLVDAVIVAVGAEPAKPPIPGVDGPNVIFGVDVRANLDRVGRKVVIVGGGMIGCETALELGRDGHQVDLIEMTDMLAADSTFTERITTLHFLEHDYDINTAMYLDETTHIAERVTTRTETRCVEITPGGVRVAGPDGKEELIPADTVVLTAGMKPKAAERDAFRGTAFDVIPVGDCVKPSNLYHATRTGFDAILALSTRNITY</sequence>
<name>A0A8J6JHJ9_9FIRM</name>